<dbReference type="InterPro" id="IPR000326">
    <property type="entry name" value="PAP2/HPO"/>
</dbReference>
<keyword evidence="1" id="KW-0472">Membrane</keyword>
<evidence type="ECO:0000313" key="4">
    <source>
        <dbReference type="Proteomes" id="UP000321058"/>
    </source>
</evidence>
<dbReference type="CDD" id="cd03386">
    <property type="entry name" value="PAP2_Aur1_like"/>
    <property type="match status" value="1"/>
</dbReference>
<feature type="transmembrane region" description="Helical" evidence="1">
    <location>
        <begin position="161"/>
        <end position="178"/>
    </location>
</feature>
<feature type="domain" description="Phosphatidic acid phosphatase type 2/haloperoxidase" evidence="2">
    <location>
        <begin position="94"/>
        <end position="201"/>
    </location>
</feature>
<feature type="transmembrane region" description="Helical" evidence="1">
    <location>
        <begin position="20"/>
        <end position="38"/>
    </location>
</feature>
<feature type="transmembrane region" description="Helical" evidence="1">
    <location>
        <begin position="58"/>
        <end position="80"/>
    </location>
</feature>
<dbReference type="OrthoDB" id="256494at2"/>
<evidence type="ECO:0000313" key="3">
    <source>
        <dbReference type="EMBL" id="GEP60744.1"/>
    </source>
</evidence>
<dbReference type="Proteomes" id="UP000321058">
    <property type="component" value="Unassembled WGS sequence"/>
</dbReference>
<gene>
    <name evidence="3" type="ORF">RSO01_79100</name>
</gene>
<evidence type="ECO:0000256" key="1">
    <source>
        <dbReference type="SAM" id="Phobius"/>
    </source>
</evidence>
<accession>A0A512NP89</accession>
<organism evidence="3 4">
    <name type="scientific">Reyranella soli</name>
    <dbReference type="NCBI Taxonomy" id="1230389"/>
    <lineage>
        <taxon>Bacteria</taxon>
        <taxon>Pseudomonadati</taxon>
        <taxon>Pseudomonadota</taxon>
        <taxon>Alphaproteobacteria</taxon>
        <taxon>Hyphomicrobiales</taxon>
        <taxon>Reyranellaceae</taxon>
        <taxon>Reyranella</taxon>
    </lineage>
</organism>
<name>A0A512NP89_9HYPH</name>
<evidence type="ECO:0000259" key="2">
    <source>
        <dbReference type="Pfam" id="PF01569"/>
    </source>
</evidence>
<comment type="caution">
    <text evidence="3">The sequence shown here is derived from an EMBL/GenBank/DDBJ whole genome shotgun (WGS) entry which is preliminary data.</text>
</comment>
<dbReference type="EMBL" id="BKAJ01000179">
    <property type="protein sequence ID" value="GEP60744.1"/>
    <property type="molecule type" value="Genomic_DNA"/>
</dbReference>
<keyword evidence="4" id="KW-1185">Reference proteome</keyword>
<keyword evidence="1" id="KW-0812">Transmembrane</keyword>
<feature type="transmembrane region" description="Helical" evidence="1">
    <location>
        <begin position="92"/>
        <end position="109"/>
    </location>
</feature>
<dbReference type="AlphaFoldDB" id="A0A512NP89"/>
<proteinExistence type="predicted"/>
<keyword evidence="1" id="KW-1133">Transmembrane helix</keyword>
<dbReference type="Pfam" id="PF01569">
    <property type="entry name" value="PAP2"/>
    <property type="match status" value="1"/>
</dbReference>
<dbReference type="RefSeq" id="WP_147156079.1">
    <property type="nucleotide sequence ID" value="NZ_BKAJ01000179.1"/>
</dbReference>
<protein>
    <recommendedName>
        <fullName evidence="2">Phosphatidic acid phosphatase type 2/haloperoxidase domain-containing protein</fullName>
    </recommendedName>
</protein>
<sequence length="222" mass="24730">MGTAVTAPSINRPWRRATGWLIALAAFFYLSYSVSNWLASQRGDVPTIVFAWEHGIPFLAWTIIPYLGTHALFALSFYVCRNRVELDSHAKRLLTAQVVAVVCFIAFPLRVSFARPQTTAEFGLLFDALGILDMPFNQAPSLHIATTVILFDLYSRTLPRWTLPVTIVCALLVGASVLTTYQHHFIDMPTGVLLGLLSVWMWPPEGGNRLASALGMPSRFYK</sequence>
<reference evidence="3 4" key="1">
    <citation type="submission" date="2019-07" db="EMBL/GenBank/DDBJ databases">
        <title>Whole genome shotgun sequence of Reyranella soli NBRC 108950.</title>
        <authorList>
            <person name="Hosoyama A."/>
            <person name="Uohara A."/>
            <person name="Ohji S."/>
            <person name="Ichikawa N."/>
        </authorList>
    </citation>
    <scope>NUCLEOTIDE SEQUENCE [LARGE SCALE GENOMIC DNA]</scope>
    <source>
        <strain evidence="3 4">NBRC 108950</strain>
    </source>
</reference>